<protein>
    <recommendedName>
        <fullName evidence="6">N-acetyltransferase domain-containing protein</fullName>
    </recommendedName>
</protein>
<comment type="catalytic activity">
    <reaction evidence="5">
        <text>glycyl-tRNA(Gly) + acetyl-CoA = N-acetylglycyl-tRNA(Gly) + CoA + H(+)</text>
        <dbReference type="Rhea" id="RHEA:81867"/>
        <dbReference type="Rhea" id="RHEA-COMP:9683"/>
        <dbReference type="Rhea" id="RHEA-COMP:19766"/>
        <dbReference type="ChEBI" id="CHEBI:15378"/>
        <dbReference type="ChEBI" id="CHEBI:57287"/>
        <dbReference type="ChEBI" id="CHEBI:57288"/>
        <dbReference type="ChEBI" id="CHEBI:78522"/>
        <dbReference type="ChEBI" id="CHEBI:232036"/>
    </reaction>
</comment>
<evidence type="ECO:0000256" key="3">
    <source>
        <dbReference type="ARBA" id="ARBA00022679"/>
    </source>
</evidence>
<accession>A0A6J4T929</accession>
<dbReference type="EMBL" id="CADCVR010000094">
    <property type="protein sequence ID" value="CAA9516625.1"/>
    <property type="molecule type" value="Genomic_DNA"/>
</dbReference>
<evidence type="ECO:0000256" key="4">
    <source>
        <dbReference type="ARBA" id="ARBA00023315"/>
    </source>
</evidence>
<dbReference type="PROSITE" id="PS51186">
    <property type="entry name" value="GNAT"/>
    <property type="match status" value="1"/>
</dbReference>
<evidence type="ECO:0000256" key="1">
    <source>
        <dbReference type="ARBA" id="ARBA00022491"/>
    </source>
</evidence>
<sequence>MKLQPPAALDRSRHRTDDFRCGRPRLDTWLRAFAGQAQRRDASRTYVIADADGLVLGFYTLVAGQVGYEEATSDVRRGMSKHFPIPVVVLARLAVDDRRHGEGLGAALLADAMRRAVRAAEEVGIRAVVVDAIDARAAEFYRRFGFVAFDTNGPRLMTTVAKLRIADG</sequence>
<dbReference type="SUPFAM" id="SSF55729">
    <property type="entry name" value="Acyl-CoA N-acyltransferases (Nat)"/>
    <property type="match status" value="1"/>
</dbReference>
<feature type="domain" description="N-acetyltransferase" evidence="6">
    <location>
        <begin position="1"/>
        <end position="166"/>
    </location>
</feature>
<keyword evidence="3" id="KW-0808">Transferase</keyword>
<dbReference type="PANTHER" id="PTHR36449:SF1">
    <property type="entry name" value="ACETYLTRANSFERASE"/>
    <property type="match status" value="1"/>
</dbReference>
<proteinExistence type="predicted"/>
<keyword evidence="4" id="KW-0012">Acyltransferase</keyword>
<evidence type="ECO:0000256" key="5">
    <source>
        <dbReference type="ARBA" id="ARBA00049880"/>
    </source>
</evidence>
<evidence type="ECO:0000259" key="6">
    <source>
        <dbReference type="PROSITE" id="PS51186"/>
    </source>
</evidence>
<dbReference type="PANTHER" id="PTHR36449">
    <property type="entry name" value="ACETYLTRANSFERASE-RELATED"/>
    <property type="match status" value="1"/>
</dbReference>
<dbReference type="Pfam" id="PF13508">
    <property type="entry name" value="Acetyltransf_7"/>
    <property type="match status" value="1"/>
</dbReference>
<evidence type="ECO:0000313" key="7">
    <source>
        <dbReference type="EMBL" id="CAA9516625.1"/>
    </source>
</evidence>
<organism evidence="7">
    <name type="scientific">uncultured Solirubrobacteraceae bacterium</name>
    <dbReference type="NCBI Taxonomy" id="1162706"/>
    <lineage>
        <taxon>Bacteria</taxon>
        <taxon>Bacillati</taxon>
        <taxon>Actinomycetota</taxon>
        <taxon>Thermoleophilia</taxon>
        <taxon>Solirubrobacterales</taxon>
        <taxon>Solirubrobacteraceae</taxon>
        <taxon>environmental samples</taxon>
    </lineage>
</organism>
<gene>
    <name evidence="7" type="ORF">AVDCRST_MAG53-3118</name>
</gene>
<dbReference type="Gene3D" id="3.40.630.30">
    <property type="match status" value="1"/>
</dbReference>
<dbReference type="InterPro" id="IPR000182">
    <property type="entry name" value="GNAT_dom"/>
</dbReference>
<name>A0A6J4T929_9ACTN</name>
<dbReference type="AlphaFoldDB" id="A0A6J4T929"/>
<keyword evidence="2" id="KW-1277">Toxin-antitoxin system</keyword>
<keyword evidence="1" id="KW-0678">Repressor</keyword>
<dbReference type="InterPro" id="IPR016181">
    <property type="entry name" value="Acyl_CoA_acyltransferase"/>
</dbReference>
<evidence type="ECO:0000256" key="2">
    <source>
        <dbReference type="ARBA" id="ARBA00022649"/>
    </source>
</evidence>
<reference evidence="7" key="1">
    <citation type="submission" date="2020-02" db="EMBL/GenBank/DDBJ databases">
        <authorList>
            <person name="Meier V. D."/>
        </authorList>
    </citation>
    <scope>NUCLEOTIDE SEQUENCE</scope>
    <source>
        <strain evidence="7">AVDCRST_MAG53</strain>
    </source>
</reference>
<dbReference type="GO" id="GO:0016747">
    <property type="term" value="F:acyltransferase activity, transferring groups other than amino-acyl groups"/>
    <property type="evidence" value="ECO:0007669"/>
    <property type="project" value="InterPro"/>
</dbReference>